<feature type="compositionally biased region" description="Basic and acidic residues" evidence="1">
    <location>
        <begin position="92"/>
        <end position="117"/>
    </location>
</feature>
<dbReference type="Proteomes" id="UP000789831">
    <property type="component" value="Unassembled WGS sequence"/>
</dbReference>
<name>A0A9N9G323_9GLOM</name>
<keyword evidence="3" id="KW-1185">Reference proteome</keyword>
<feature type="region of interest" description="Disordered" evidence="1">
    <location>
        <begin position="89"/>
        <end position="121"/>
    </location>
</feature>
<comment type="caution">
    <text evidence="2">The sequence shown here is derived from an EMBL/GenBank/DDBJ whole genome shotgun (WGS) entry which is preliminary data.</text>
</comment>
<dbReference type="SUPFAM" id="SSF54277">
    <property type="entry name" value="CAD &amp; PB1 domains"/>
    <property type="match status" value="1"/>
</dbReference>
<sequence length="202" mass="22838">MAIFKLTYNSTTRQLIIPGCASWAAIQSKIRTIFEIPNDKSIYISLVDQETHTLRVIESVSELKKAVKSKLGGGDVKLLNLSVTTEMPDETEGIKDDEFVEKSEESKSNKNEQDQKGHRPGVMRRIATFGIPQCNRNPQNNDILRLHKIRFSIHRLHVTLVTFIIHPTEKFLGDDKSVATDYCCAGDGVLRHLVLGDFYCYS</sequence>
<gene>
    <name evidence="2" type="ORF">AGERDE_LOCUS7782</name>
</gene>
<accession>A0A9N9G323</accession>
<proteinExistence type="predicted"/>
<dbReference type="EMBL" id="CAJVPL010001499">
    <property type="protein sequence ID" value="CAG8573970.1"/>
    <property type="molecule type" value="Genomic_DNA"/>
</dbReference>
<evidence type="ECO:0000313" key="2">
    <source>
        <dbReference type="EMBL" id="CAG8573970.1"/>
    </source>
</evidence>
<dbReference type="OrthoDB" id="2152551at2759"/>
<reference evidence="2" key="1">
    <citation type="submission" date="2021-06" db="EMBL/GenBank/DDBJ databases">
        <authorList>
            <person name="Kallberg Y."/>
            <person name="Tangrot J."/>
            <person name="Rosling A."/>
        </authorList>
    </citation>
    <scope>NUCLEOTIDE SEQUENCE</scope>
    <source>
        <strain evidence="2">MT106</strain>
    </source>
</reference>
<evidence type="ECO:0000313" key="3">
    <source>
        <dbReference type="Proteomes" id="UP000789831"/>
    </source>
</evidence>
<evidence type="ECO:0000256" key="1">
    <source>
        <dbReference type="SAM" id="MobiDB-lite"/>
    </source>
</evidence>
<dbReference type="AlphaFoldDB" id="A0A9N9G323"/>
<protein>
    <submittedName>
        <fullName evidence="2">2823_t:CDS:1</fullName>
    </submittedName>
</protein>
<organism evidence="2 3">
    <name type="scientific">Ambispora gerdemannii</name>
    <dbReference type="NCBI Taxonomy" id="144530"/>
    <lineage>
        <taxon>Eukaryota</taxon>
        <taxon>Fungi</taxon>
        <taxon>Fungi incertae sedis</taxon>
        <taxon>Mucoromycota</taxon>
        <taxon>Glomeromycotina</taxon>
        <taxon>Glomeromycetes</taxon>
        <taxon>Archaeosporales</taxon>
        <taxon>Ambisporaceae</taxon>
        <taxon>Ambispora</taxon>
    </lineage>
</organism>